<evidence type="ECO:0000256" key="1">
    <source>
        <dbReference type="SAM" id="SignalP"/>
    </source>
</evidence>
<evidence type="ECO:0000313" key="3">
    <source>
        <dbReference type="Proteomes" id="UP000001601"/>
    </source>
</evidence>
<dbReference type="NCBIfam" id="TIGR04131">
    <property type="entry name" value="Bac_Flav_CTERM"/>
    <property type="match status" value="1"/>
</dbReference>
<gene>
    <name evidence="2" type="ORF">MED217_11499</name>
</gene>
<dbReference type="InterPro" id="IPR015943">
    <property type="entry name" value="WD40/YVTN_repeat-like_dom_sf"/>
</dbReference>
<reference evidence="2 3" key="1">
    <citation type="journal article" date="2007" name="Nature">
        <title>Light stimulates growth of proteorhodopsin-containing marine Flavobacteria.</title>
        <authorList>
            <person name="Gomez-Consarnau L."/>
            <person name="Gonzalez J.M."/>
            <person name="Coll-Llado M."/>
            <person name="Gourdon P."/>
            <person name="Pascher T."/>
            <person name="Neutze R."/>
            <person name="Pedros-Alio C."/>
            <person name="Pinhassi J."/>
        </authorList>
    </citation>
    <scope>NUCLEOTIDE SEQUENCE [LARGE SCALE GENOMIC DNA]</scope>
    <source>
        <strain evidence="2 3">MED217</strain>
    </source>
</reference>
<feature type="signal peptide" evidence="1">
    <location>
        <begin position="1"/>
        <end position="20"/>
    </location>
</feature>
<dbReference type="InterPro" id="IPR026341">
    <property type="entry name" value="T9SS_type_B"/>
</dbReference>
<proteinExistence type="predicted"/>
<dbReference type="SUPFAM" id="SSF82171">
    <property type="entry name" value="DPP6 N-terminal domain-like"/>
    <property type="match status" value="1"/>
</dbReference>
<dbReference type="Proteomes" id="UP000001601">
    <property type="component" value="Unassembled WGS sequence"/>
</dbReference>
<name>A3XLU4_LEEBM</name>
<dbReference type="Pfam" id="PF13585">
    <property type="entry name" value="CHU_C"/>
    <property type="match status" value="1"/>
</dbReference>
<keyword evidence="3" id="KW-1185">Reference proteome</keyword>
<dbReference type="Gene3D" id="2.130.10.10">
    <property type="entry name" value="YVTN repeat-like/Quinoprotein amine dehydrogenase"/>
    <property type="match status" value="1"/>
</dbReference>
<dbReference type="AlphaFoldDB" id="A3XLU4"/>
<accession>A3XLU4</accession>
<dbReference type="EMBL" id="AANC01000004">
    <property type="protein sequence ID" value="EAQ49477.1"/>
    <property type="molecule type" value="Genomic_DNA"/>
</dbReference>
<keyword evidence="1" id="KW-0732">Signal</keyword>
<dbReference type="HOGENOM" id="CLU_012935_0_0_10"/>
<sequence length="906" mass="98144">MHKIVLLTGVFLLGMLNVCAQGQANNWYFGYGAGLNFSTGSPRALTDGSLYTLEGCATISDDDGNLLFYTDGITVYGANHSILTNGTGLFGNPSSTQSAIIIPQPDTPGIYYIFTVDTTTRQGETNEGVNYSIVDFTSDPAGVVREKNTPLLNYAAEKLSAVIKSCTDNSVWLVTLSSASGNQNFINTVYAFQLSSSGLDTTPVRSSAGFVVEDPRGNLKFSPDGTKLAIANASGGLFLADFDSESGTVTNTQRLNINSANYAAYGVEFSPNNRFLYSASSNNEDSRLGAGNHFSSLIQYDLEAADINASQVSLDESGYYRGSLQLGPDGKIYRALSLAYEEGLNSLGVIENPNALGTAANYNDQAIDLGTGVSYQGLPPFNQSLFNELDIIQNSISTTQLTLCDGENYVLGYEPVAGALYSWYKDGNLIAGETNNQLNISQPAGVSLPYTETYEFRLDPNDGSCEKVGVAEVTYYAYPAAATGLSLTQCEDAGTADGLSIFNLTQVQEELTGGDTDFTVSYHLNATDAATESNAIDPVGYENTNPTETVYARVTNPAGCSITVPIDLIVSSSAANTAVLEGCDLDDTGFAEFDLSQADAQVLDGVSGNYEIHYYPTEEAALLEDSALELPQLYTNQTAYNETVYARVENNNACFAISTVALILIPRPDFSLETEAIYCEASYPETQTYSPDYSDLDPSRIYTYEWFPEGQTTPYLETNLSGDHTLRVTDVNTGCFREATITIVEEQIPIIDNIEVTDATENNTATITLSGNGAYEVAIDDETGPYQDELFFDGLTPGFHTLYVRSKNACTAISQEFSIIGFSKYFTPNGDGYHDYWQVKGISAMVQPGTVIRIFNRYGKLLKELNPLGQGWDGTFSGTNLPADDYWFQVNLEDGRVFKSHFTLKR</sequence>
<dbReference type="eggNOG" id="COG3391">
    <property type="taxonomic scope" value="Bacteria"/>
</dbReference>
<organism evidence="2 3">
    <name type="scientific">Leeuwenhoekiella blandensis (strain CECT 7118 / CCUG 51940 / KCTC 22103 / MED217)</name>
    <name type="common">Flavobacterium sp. (strain MED217)</name>
    <dbReference type="NCBI Taxonomy" id="398720"/>
    <lineage>
        <taxon>Bacteria</taxon>
        <taxon>Pseudomonadati</taxon>
        <taxon>Bacteroidota</taxon>
        <taxon>Flavobacteriia</taxon>
        <taxon>Flavobacteriales</taxon>
        <taxon>Flavobacteriaceae</taxon>
        <taxon>Leeuwenhoekiella</taxon>
    </lineage>
</organism>
<dbReference type="RefSeq" id="WP_009780666.1">
    <property type="nucleotide sequence ID" value="NZ_CH672395.1"/>
</dbReference>
<evidence type="ECO:0008006" key="4">
    <source>
        <dbReference type="Google" id="ProtNLM"/>
    </source>
</evidence>
<feature type="chain" id="PRO_5002663716" description="T9SS type B sorting domain-containing protein" evidence="1">
    <location>
        <begin position="21"/>
        <end position="906"/>
    </location>
</feature>
<protein>
    <recommendedName>
        <fullName evidence="4">T9SS type B sorting domain-containing protein</fullName>
    </recommendedName>
</protein>
<dbReference type="STRING" id="398720.MED217_11499"/>
<evidence type="ECO:0000313" key="2">
    <source>
        <dbReference type="EMBL" id="EAQ49477.1"/>
    </source>
</evidence>
<comment type="caution">
    <text evidence="2">The sequence shown here is derived from an EMBL/GenBank/DDBJ whole genome shotgun (WGS) entry which is preliminary data.</text>
</comment>